<dbReference type="Proteomes" id="UP000676565">
    <property type="component" value="Unassembled WGS sequence"/>
</dbReference>
<feature type="transmembrane region" description="Helical" evidence="2">
    <location>
        <begin position="1039"/>
        <end position="1063"/>
    </location>
</feature>
<feature type="transmembrane region" description="Helical" evidence="2">
    <location>
        <begin position="474"/>
        <end position="500"/>
    </location>
</feature>
<feature type="transmembrane region" description="Helical" evidence="2">
    <location>
        <begin position="1116"/>
        <end position="1142"/>
    </location>
</feature>
<dbReference type="EMBL" id="JAGKQQ010000001">
    <property type="protein sequence ID" value="MBP3957668.1"/>
    <property type="molecule type" value="Genomic_DNA"/>
</dbReference>
<evidence type="ECO:0000313" key="3">
    <source>
        <dbReference type="EMBL" id="MBP3957668.1"/>
    </source>
</evidence>
<keyword evidence="2" id="KW-0472">Membrane</keyword>
<dbReference type="RefSeq" id="WP_210656950.1">
    <property type="nucleotide sequence ID" value="NZ_JAGKQQ010000001.1"/>
</dbReference>
<evidence type="ECO:0000256" key="2">
    <source>
        <dbReference type="SAM" id="Phobius"/>
    </source>
</evidence>
<keyword evidence="2" id="KW-0812">Transmembrane</keyword>
<evidence type="ECO:0000256" key="1">
    <source>
        <dbReference type="SAM" id="MobiDB-lite"/>
    </source>
</evidence>
<keyword evidence="4" id="KW-1185">Reference proteome</keyword>
<protein>
    <submittedName>
        <fullName evidence="3">Efflux RND transporter permease subunit</fullName>
    </submittedName>
</protein>
<dbReference type="PANTHER" id="PTHR32063:SF11">
    <property type="entry name" value="CATION OR DRUG EFFLUX SYSTEM PROTEIN"/>
    <property type="match status" value="1"/>
</dbReference>
<reference evidence="3 4" key="1">
    <citation type="submission" date="2021-04" db="EMBL/GenBank/DDBJ databases">
        <authorList>
            <person name="Ivanova A."/>
        </authorList>
    </citation>
    <scope>NUCLEOTIDE SEQUENCE [LARGE SCALE GENOMIC DNA]</scope>
    <source>
        <strain evidence="3 4">G18</strain>
    </source>
</reference>
<evidence type="ECO:0000313" key="4">
    <source>
        <dbReference type="Proteomes" id="UP000676565"/>
    </source>
</evidence>
<gene>
    <name evidence="3" type="ORF">J8F10_20655</name>
</gene>
<dbReference type="Gene3D" id="3.30.70.1430">
    <property type="entry name" value="Multidrug efflux transporter AcrB pore domain"/>
    <property type="match status" value="2"/>
</dbReference>
<name>A0ABS5BVG4_9BACT</name>
<dbReference type="Pfam" id="PF00873">
    <property type="entry name" value="ACR_tran"/>
    <property type="match status" value="3"/>
</dbReference>
<sequence>MIARFFVDRPIFATVISLVIMLAGGVAVFTLPVALYPDVTPATVQVSAIYPGANAGTVRDTVAAPIEEQVSGVEGMMYMSSRCTNDGAYTLTVTFKPGTDSDMAQVLVQNRVSLALPVIPALVQNEGISVKKQSPSTLMIVNLVSTDGRYDDLFLSNYATIDVKDELGRLPGVAGVTYLGQRDYSLRVWVDPDKLAALNLSGMDVVTAVAQQNVQVAAGQIGQRPVPKGQQFQLTVNTLGRLIDPDQFANIIVKGGQDSAAATMSSTGTTTTAPVPAATTGTTGQGAMSAGPATAIVRLRDVARVERGAQQYDQSCTLNGRPSVALCVYQLPGSNALGTADSVYDKMRELKARFPDGLDYQIVYDTTPFVRESVSEVFHTLRDAIILVAIVVLLFLQDWRAMILPMIDVPVSLIGTFAIMSQMGFTLNSLTLFGLVLAIGIVVDDAIVVLENIERQMATGLDARTATIKAMEEITGPVLAITLVLSAVFIPCCFLGGITGSFFRQFAVTIAVSTLISAVNALTMTPSRAVLIFKADAKKFGHGHHREALPWWIFAVLGGVLTYELGPDLFGQFIGLPPAQGPEPGGESWTALGLKVAWFAPPGILVGAILGWVLIRPVNAVLGAFFRWFNRVFDRVTDVYGAVVSRVLRVSVIILLAYGGLLVLTYTEFVSTPTGFIPQQDKGYLILNVQLPDSASVERTEAVMAEIEEIARETPGVKHTLGISGRSVILNANAPNLGSMYVMLDGFDQRKGTDRTADAIAAAIQQKCKREVGDAIVAAFGAPPVDGLGTTGGFTLMVQVRGSTDLTQLDRVAGTVVQRGNETPGLQGMFTSAGADTPWLYLEIDRDKCRSLGVQVSDIFNTLQVYLGSYYVNNFNEFGRTWQVNVQADPNFRGDASDILQYQVRNAQNQMVRLGTVMTVRDASGPVVVVRYNMYSAAAVTGNPADGTGSSQAMETIHGIATEELGRGMKTEWTELAYLQSQAGNSAMWFFALAVVFVFLVLAAQYESWKLPLAVILVVPMCLLCSIIGVQVAGIEVTVFTQIGFVVLVGLACKNAILIVEFARQRQDAGEARRAATLEACKQRLRPIVMTSFAFIFGVLPLVYAQGAGAEMRRSLGIAVFAGMLGVTLFGIFLTPVFYSVLQWFGSTHRAAPGDPVALESVPVDAMVKSEPKPGH</sequence>
<feature type="transmembrane region" description="Helical" evidence="2">
    <location>
        <begin position="506"/>
        <end position="527"/>
    </location>
</feature>
<dbReference type="SUPFAM" id="SSF82714">
    <property type="entry name" value="Multidrug efflux transporter AcrB TolC docking domain, DN and DC subdomains"/>
    <property type="match status" value="2"/>
</dbReference>
<feature type="transmembrane region" description="Helical" evidence="2">
    <location>
        <begin position="1011"/>
        <end position="1033"/>
    </location>
</feature>
<feature type="transmembrane region" description="Helical" evidence="2">
    <location>
        <begin position="12"/>
        <end position="36"/>
    </location>
</feature>
<dbReference type="PANTHER" id="PTHR32063">
    <property type="match status" value="1"/>
</dbReference>
<dbReference type="Gene3D" id="3.30.70.1320">
    <property type="entry name" value="Multidrug efflux transporter AcrB pore domain like"/>
    <property type="match status" value="2"/>
</dbReference>
<dbReference type="PRINTS" id="PR00702">
    <property type="entry name" value="ACRIFLAVINRP"/>
</dbReference>
<comment type="caution">
    <text evidence="3">The sequence shown here is derived from an EMBL/GenBank/DDBJ whole genome shotgun (WGS) entry which is preliminary data.</text>
</comment>
<dbReference type="InterPro" id="IPR027463">
    <property type="entry name" value="AcrB_DN_DC_subdom"/>
</dbReference>
<feature type="transmembrane region" description="Helical" evidence="2">
    <location>
        <begin position="403"/>
        <end position="425"/>
    </location>
</feature>
<dbReference type="Gene3D" id="3.30.70.1440">
    <property type="entry name" value="Multidrug efflux transporter AcrB pore domain"/>
    <property type="match status" value="1"/>
</dbReference>
<dbReference type="Gene3D" id="3.30.2090.10">
    <property type="entry name" value="Multidrug efflux transporter AcrB TolC docking domain, DN and DC subdomains"/>
    <property type="match status" value="3"/>
</dbReference>
<accession>A0ABS5BVG4</accession>
<dbReference type="InterPro" id="IPR001036">
    <property type="entry name" value="Acrflvin-R"/>
</dbReference>
<dbReference type="SUPFAM" id="SSF82693">
    <property type="entry name" value="Multidrug efflux transporter AcrB pore domain, PN1, PN2, PC1 and PC2 subdomains"/>
    <property type="match status" value="4"/>
</dbReference>
<feature type="region of interest" description="Disordered" evidence="1">
    <location>
        <begin position="262"/>
        <end position="289"/>
    </location>
</feature>
<dbReference type="Gene3D" id="1.20.1640.10">
    <property type="entry name" value="Multidrug efflux transporter AcrB transmembrane domain"/>
    <property type="match status" value="4"/>
</dbReference>
<feature type="transmembrane region" description="Helical" evidence="2">
    <location>
        <begin position="377"/>
        <end position="396"/>
    </location>
</feature>
<feature type="transmembrane region" description="Helical" evidence="2">
    <location>
        <begin position="987"/>
        <end position="1004"/>
    </location>
</feature>
<feature type="transmembrane region" description="Helical" evidence="2">
    <location>
        <begin position="647"/>
        <end position="666"/>
    </location>
</feature>
<organism evidence="3 4">
    <name type="scientific">Gemmata palustris</name>
    <dbReference type="NCBI Taxonomy" id="2822762"/>
    <lineage>
        <taxon>Bacteria</taxon>
        <taxon>Pseudomonadati</taxon>
        <taxon>Planctomycetota</taxon>
        <taxon>Planctomycetia</taxon>
        <taxon>Gemmatales</taxon>
        <taxon>Gemmataceae</taxon>
        <taxon>Gemmata</taxon>
    </lineage>
</organism>
<feature type="transmembrane region" description="Helical" evidence="2">
    <location>
        <begin position="1084"/>
        <end position="1104"/>
    </location>
</feature>
<feature type="transmembrane region" description="Helical" evidence="2">
    <location>
        <begin position="431"/>
        <end position="453"/>
    </location>
</feature>
<dbReference type="SUPFAM" id="SSF82866">
    <property type="entry name" value="Multidrug efflux transporter AcrB transmembrane domain"/>
    <property type="match status" value="2"/>
</dbReference>
<feature type="transmembrane region" description="Helical" evidence="2">
    <location>
        <begin position="604"/>
        <end position="626"/>
    </location>
</feature>
<keyword evidence="2" id="KW-1133">Transmembrane helix</keyword>
<feature type="transmembrane region" description="Helical" evidence="2">
    <location>
        <begin position="548"/>
        <end position="566"/>
    </location>
</feature>
<proteinExistence type="predicted"/>